<organism evidence="1 2">
    <name type="scientific">Panagrolaimus sp. JU765</name>
    <dbReference type="NCBI Taxonomy" id="591449"/>
    <lineage>
        <taxon>Eukaryota</taxon>
        <taxon>Metazoa</taxon>
        <taxon>Ecdysozoa</taxon>
        <taxon>Nematoda</taxon>
        <taxon>Chromadorea</taxon>
        <taxon>Rhabditida</taxon>
        <taxon>Tylenchina</taxon>
        <taxon>Panagrolaimomorpha</taxon>
        <taxon>Panagrolaimoidea</taxon>
        <taxon>Panagrolaimidae</taxon>
        <taxon>Panagrolaimus</taxon>
    </lineage>
</organism>
<evidence type="ECO:0000313" key="2">
    <source>
        <dbReference type="WBParaSite" id="JU765_v2.g17996.t3"/>
    </source>
</evidence>
<sequence>MSSVKVAVRVRPFNSRELERDAKCVIGMTGTTTTISGGSYGHQQTHNFSYDYSYWSFNKADSHFVSQKQVYEELGMEMLEHAFSGYNKQVYEELGMEMLEHAFSGYNVCILAYGQTGSGKSYTMMGKPTDPEEMGLIPRLCNDMFNRIGKDMSDPNLTYSVEVSYMEIYCERVRDLLNPSAENLKVREHQHLGPYVEDLTKLAVRSYDDIYNFMDEGNKARTVAATNMNSTSSRSHAVFTIVLTQTRHDDLTNLDTQKFRTVAATNMNSTSSRSHAVFTIVLTQTRHDDLTNLDTQKVAKISLVDLAGSERANSTGAEGQRLKEGANINKSLTTLGLVISKLAEDAGKKKKGGPRVIPYRDSVLTWLLRENLGGNSKTAMIAALSPADINFDETLSTLRYADRAKQIVCRATVNEDPNAKLIRELKEEVYRLKALLADRGVQLDESGKPMGGPARALAAEEDTIEQLKTSEKLIAQLNETWEEKLEKTAQIKKLREEELREMGLATAADGTTLGVFSPTKLPHLVNLNEDPLMSECLLYYLKEGETRVGRPDAEVRPDIPFPTKLPHLVNLNEDPLMSECLLYYLKEGETRVGRPDAEVRPDIPLSGAQIEEQHCRFVNEDLSVTLIPEFGAQCFVNGNIVTSPIRLTTGCRIILGNNHVFRYNDPQEARQSRHNLAAASKEPIDWKYAQMELYEKQGIDLKKEMDKKLQEMEQQYRKEMEELERQHKRKNNEYESRIESLQRQVDLAQSMISSGVSSTWDGIGEKFLSSSLLADVNEEPPWTPEQERIVRRAAIKWRYHQFTSVRDDLWGNAIFLKEANAIAVELKKQVQFQYVLLTDTMYSPLPPDLLPPGENLSARPYPKTVVAVQVKDLKNGATHYWSLEKLKQRLEDMRRLYNADVSEACTPEQAFANVNEMLVAMMPIPTPANLTAPDTDRLKAMREIYQDAAIVDSPDEDVSMDVWMGTDPFYDRFPWFRLVGRAFVYLSNLLNDVGLVHKVAVVNEKGEVRGYLRVAVEPISGSTPVTHNKGVRQSARLNFRKEDFLIKKLKNGKRSANSEGYSTSDEPLEPEFPAHLPKDKEFSFKVTVIEAIDVPEEYTDVFCQFNFLHRHDEAFSTEPVRASKGASLVFNHVQELRTTVNAAFLHYLQHFPLIFEIFGHMNKAPTVLEEEKAPQPIASRRLSNKLAFQQPSLVISTPVKSKRTANGFIPANGVNQNPIRTKYDLLAWFEICELASNGEYVPTIVDHAQGLPTHGIFILHQGIQRRIKITICHEKGDLQWKDCQELVVGRIRTTPDWSGEDVDVLSLGLFPGTYLEFSMDDRIFFQFEAAWDSSLHNSILLNRVSNYGEQIYLTLSAYMELEGCNQPAVITKDLALVMYARDSKISAASRFCRSLIGGISKSPEMNRVPGVYTLALKELVDTGAIRRQRRVLDTSSTYVRGEENLGNWRPRGDSLIFEHQWELEKLAKLQQVERFRLFLRLRQCLKKGQKSTGPPTPVSPTKPVRPIPEVCQMNDKEKSIAQKVVKLINQKLPMNKEPPTGKVNETSPEGSLTNSAASGGGEGGRLIRTSPSTDLLCRQKSKSDQNLTQSHFLDVNDPMKRSVSGSQIDGLANVCPEVIEERVGVVVSRKGYMNFLEEKTQGWIKRWVVVRRPYILLYRDDRDLVIRGVINLANARIEYSEDQQAMLKVPNTFSVCTNHRGFLMQTLNNDEIHEWLYAINPLLAGQMRSKASLENMPVPTVAVSNGKDSET</sequence>
<dbReference type="Proteomes" id="UP000887576">
    <property type="component" value="Unplaced"/>
</dbReference>
<dbReference type="WBParaSite" id="JU765_v2.g17996.t3">
    <property type="protein sequence ID" value="JU765_v2.g17996.t3"/>
    <property type="gene ID" value="JU765_v2.g17996"/>
</dbReference>
<reference evidence="2" key="1">
    <citation type="submission" date="2022-11" db="UniProtKB">
        <authorList>
            <consortium name="WormBaseParasite"/>
        </authorList>
    </citation>
    <scope>IDENTIFICATION</scope>
</reference>
<proteinExistence type="predicted"/>
<evidence type="ECO:0000313" key="1">
    <source>
        <dbReference type="Proteomes" id="UP000887576"/>
    </source>
</evidence>
<accession>A0AC34QNH4</accession>
<name>A0AC34QNH4_9BILA</name>
<protein>
    <submittedName>
        <fullName evidence="2">Kinesin-like protein unc-104</fullName>
    </submittedName>
</protein>